<protein>
    <recommendedName>
        <fullName evidence="2">PF03932 family protein CutC</fullName>
    </recommendedName>
</protein>
<evidence type="ECO:0000256" key="1">
    <source>
        <dbReference type="ARBA" id="ARBA00007768"/>
    </source>
</evidence>
<dbReference type="PANTHER" id="PTHR12598:SF0">
    <property type="entry name" value="COPPER HOMEOSTASIS PROTEIN CUTC HOMOLOG"/>
    <property type="match status" value="1"/>
</dbReference>
<comment type="similarity">
    <text evidence="1 2">Belongs to the CutC family.</text>
</comment>
<dbReference type="GO" id="GO:0005737">
    <property type="term" value="C:cytoplasm"/>
    <property type="evidence" value="ECO:0007669"/>
    <property type="project" value="UniProtKB-SubCell"/>
</dbReference>
<comment type="caution">
    <text evidence="2">Once thought to be involved in copper homeostasis, experiments in E.coli have shown this is not the case.</text>
</comment>
<name>A0A4Y4DTT2_GLUUR</name>
<dbReference type="InterPro" id="IPR005627">
    <property type="entry name" value="CutC-like"/>
</dbReference>
<evidence type="ECO:0000313" key="4">
    <source>
        <dbReference type="Proteomes" id="UP000316612"/>
    </source>
</evidence>
<reference evidence="3 4" key="1">
    <citation type="submission" date="2019-06" db="EMBL/GenBank/DDBJ databases">
        <title>Whole genome shotgun sequence of Glutamicibacter uratoxydans NBRC 15515.</title>
        <authorList>
            <person name="Hosoyama A."/>
            <person name="Uohara A."/>
            <person name="Ohji S."/>
            <person name="Ichikawa N."/>
        </authorList>
    </citation>
    <scope>NUCLEOTIDE SEQUENCE [LARGE SCALE GENOMIC DNA]</scope>
    <source>
        <strain evidence="3 4">NBRC 15515</strain>
    </source>
</reference>
<keyword evidence="2" id="KW-0963">Cytoplasm</keyword>
<dbReference type="GO" id="GO:0005507">
    <property type="term" value="F:copper ion binding"/>
    <property type="evidence" value="ECO:0007669"/>
    <property type="project" value="TreeGrafter"/>
</dbReference>
<dbReference type="SUPFAM" id="SSF110395">
    <property type="entry name" value="CutC-like"/>
    <property type="match status" value="1"/>
</dbReference>
<evidence type="ECO:0000256" key="2">
    <source>
        <dbReference type="HAMAP-Rule" id="MF_00795"/>
    </source>
</evidence>
<dbReference type="EMBL" id="BJNY01000013">
    <property type="protein sequence ID" value="GED06880.1"/>
    <property type="molecule type" value="Genomic_DNA"/>
</dbReference>
<proteinExistence type="inferred from homology"/>
<dbReference type="Proteomes" id="UP000316612">
    <property type="component" value="Unassembled WGS sequence"/>
</dbReference>
<dbReference type="Gene3D" id="3.20.20.380">
    <property type="entry name" value="Copper homeostasis (CutC) domain"/>
    <property type="match status" value="1"/>
</dbReference>
<accession>A0A4Y4DTT2</accession>
<gene>
    <name evidence="2" type="primary">cutC</name>
    <name evidence="3" type="ORF">AUR04nite_24120</name>
</gene>
<dbReference type="Pfam" id="PF03932">
    <property type="entry name" value="CutC"/>
    <property type="match status" value="1"/>
</dbReference>
<dbReference type="RefSeq" id="WP_170184196.1">
    <property type="nucleotide sequence ID" value="NZ_BAAAJL010000006.1"/>
</dbReference>
<keyword evidence="4" id="KW-1185">Reference proteome</keyword>
<dbReference type="HAMAP" id="MF_00795">
    <property type="entry name" value="CutC"/>
    <property type="match status" value="1"/>
</dbReference>
<organism evidence="3 4">
    <name type="scientific">Glutamicibacter uratoxydans</name>
    <name type="common">Arthrobacter uratoxydans</name>
    <dbReference type="NCBI Taxonomy" id="43667"/>
    <lineage>
        <taxon>Bacteria</taxon>
        <taxon>Bacillati</taxon>
        <taxon>Actinomycetota</taxon>
        <taxon>Actinomycetes</taxon>
        <taxon>Micrococcales</taxon>
        <taxon>Micrococcaceae</taxon>
        <taxon>Glutamicibacter</taxon>
    </lineage>
</organism>
<comment type="subcellular location">
    <subcellularLocation>
        <location evidence="2">Cytoplasm</location>
    </subcellularLocation>
</comment>
<dbReference type="PANTHER" id="PTHR12598">
    <property type="entry name" value="COPPER HOMEOSTASIS PROTEIN CUTC"/>
    <property type="match status" value="1"/>
</dbReference>
<dbReference type="InterPro" id="IPR036822">
    <property type="entry name" value="CutC-like_dom_sf"/>
</dbReference>
<evidence type="ECO:0000313" key="3">
    <source>
        <dbReference type="EMBL" id="GED06880.1"/>
    </source>
</evidence>
<comment type="caution">
    <text evidence="3">The sequence shown here is derived from an EMBL/GenBank/DDBJ whole genome shotgun (WGS) entry which is preliminary data.</text>
</comment>
<sequence length="236" mass="24305">MSAKLPALEIVATSGACAQAAAGAGADRIEACEALELGGITPSPEVLDDILEHRPALGVHALLRCRPGDFHYDLADVAVMERQARRLVRAGADGVVLGALTADGQLDLQVIGRLAQASLEVNPEVEITIHRAVDASSDPVHAVSQLLALGVKRVLTSGGSDAAGDGMETIARMVQQAGTTIQIMSGGGMRVQDIAAAQAAGVSAVHFSAKTQQAGTIRVSADHVRELRSAVNALDR</sequence>
<dbReference type="AlphaFoldDB" id="A0A4Y4DTT2"/>